<dbReference type="RefSeq" id="WP_306870941.1">
    <property type="nucleotide sequence ID" value="NZ_JAUSRB010000002.1"/>
</dbReference>
<evidence type="ECO:0000313" key="2">
    <source>
        <dbReference type="EMBL" id="MDP9868269.1"/>
    </source>
</evidence>
<evidence type="ECO:0000313" key="3">
    <source>
        <dbReference type="Proteomes" id="UP001230426"/>
    </source>
</evidence>
<organism evidence="2 3">
    <name type="scientific">Streptosporangium brasiliense</name>
    <dbReference type="NCBI Taxonomy" id="47480"/>
    <lineage>
        <taxon>Bacteria</taxon>
        <taxon>Bacillati</taxon>
        <taxon>Actinomycetota</taxon>
        <taxon>Actinomycetes</taxon>
        <taxon>Streptosporangiales</taxon>
        <taxon>Streptosporangiaceae</taxon>
        <taxon>Streptosporangium</taxon>
    </lineage>
</organism>
<evidence type="ECO:0000256" key="1">
    <source>
        <dbReference type="SAM" id="MobiDB-lite"/>
    </source>
</evidence>
<dbReference type="Proteomes" id="UP001230426">
    <property type="component" value="Unassembled WGS sequence"/>
</dbReference>
<dbReference type="EMBL" id="JAUSRB010000002">
    <property type="protein sequence ID" value="MDP9868269.1"/>
    <property type="molecule type" value="Genomic_DNA"/>
</dbReference>
<protein>
    <submittedName>
        <fullName evidence="2">Uncharacterized protein</fullName>
    </submittedName>
</protein>
<gene>
    <name evidence="2" type="ORF">J2S55_007535</name>
</gene>
<comment type="caution">
    <text evidence="2">The sequence shown here is derived from an EMBL/GenBank/DDBJ whole genome shotgun (WGS) entry which is preliminary data.</text>
</comment>
<accession>A0ABT9RG61</accession>
<name>A0ABT9RG61_9ACTN</name>
<reference evidence="2 3" key="1">
    <citation type="submission" date="2023-07" db="EMBL/GenBank/DDBJ databases">
        <title>Sequencing the genomes of 1000 actinobacteria strains.</title>
        <authorList>
            <person name="Klenk H.-P."/>
        </authorList>
    </citation>
    <scope>NUCLEOTIDE SEQUENCE [LARGE SCALE GENOMIC DNA]</scope>
    <source>
        <strain evidence="2 3">DSM 44109</strain>
    </source>
</reference>
<feature type="compositionally biased region" description="Basic and acidic residues" evidence="1">
    <location>
        <begin position="1"/>
        <end position="21"/>
    </location>
</feature>
<sequence>MPDREHHADARRAGGAYHDRAGGSNLRVRSSGIVHEVAMTKWFADERMPGPACIAGVSGWDPAAAHPDRGPVTCRRCLKLTNQIPAGEQLELFTFEPDRPRPGTQRVVAPDHRGRCPACAGTTSLR</sequence>
<keyword evidence="3" id="KW-1185">Reference proteome</keyword>
<feature type="region of interest" description="Disordered" evidence="1">
    <location>
        <begin position="1"/>
        <end position="25"/>
    </location>
</feature>
<proteinExistence type="predicted"/>